<gene>
    <name evidence="15" type="ORF">Thimo_0834</name>
</gene>
<comment type="subcellular location">
    <subcellularLocation>
        <location evidence="2">Membrane</location>
    </subcellularLocation>
</comment>
<reference evidence="15 16" key="1">
    <citation type="submission" date="2011-09" db="EMBL/GenBank/DDBJ databases">
        <title>Complete sequence of chromosome of Thioflavicoccus mobilis 8321.</title>
        <authorList>
            <consortium name="US DOE Joint Genome Institute"/>
            <person name="Lucas S."/>
            <person name="Han J."/>
            <person name="Lapidus A."/>
            <person name="Cheng J.-F."/>
            <person name="Goodwin L."/>
            <person name="Pitluck S."/>
            <person name="Peters L."/>
            <person name="Ovchinnikova G."/>
            <person name="Lu M."/>
            <person name="Detter J.C."/>
            <person name="Han C."/>
            <person name="Tapia R."/>
            <person name="Land M."/>
            <person name="Hauser L."/>
            <person name="Kyrpides N."/>
            <person name="Ivanova N."/>
            <person name="Pagani I."/>
            <person name="Vogl K."/>
            <person name="Liu Z."/>
            <person name="Imhoff J."/>
            <person name="Thiel V."/>
            <person name="Frigaard N.-U."/>
            <person name="Bryant D."/>
            <person name="Woyke T."/>
        </authorList>
    </citation>
    <scope>NUCLEOTIDE SEQUENCE [LARGE SCALE GENOMIC DNA]</scope>
    <source>
        <strain evidence="15 16">8321</strain>
    </source>
</reference>
<dbReference type="InterPro" id="IPR013767">
    <property type="entry name" value="PAS_fold"/>
</dbReference>
<dbReference type="InterPro" id="IPR005467">
    <property type="entry name" value="His_kinase_dom"/>
</dbReference>
<feature type="domain" description="Histidine kinase" evidence="10">
    <location>
        <begin position="453"/>
        <end position="674"/>
    </location>
</feature>
<keyword evidence="5" id="KW-0808">Transferase</keyword>
<name>L0GWB9_9GAMM</name>
<dbReference type="PROSITE" id="PS50885">
    <property type="entry name" value="HAMP"/>
    <property type="match status" value="1"/>
</dbReference>
<evidence type="ECO:0000259" key="12">
    <source>
        <dbReference type="PROSITE" id="PS50112"/>
    </source>
</evidence>
<dbReference type="CDD" id="cd00082">
    <property type="entry name" value="HisKA"/>
    <property type="match status" value="1"/>
</dbReference>
<dbReference type="SUPFAM" id="SSF158472">
    <property type="entry name" value="HAMP domain-like"/>
    <property type="match status" value="1"/>
</dbReference>
<dbReference type="FunFam" id="3.30.565.10:FF:000010">
    <property type="entry name" value="Sensor histidine kinase RcsC"/>
    <property type="match status" value="1"/>
</dbReference>
<dbReference type="GO" id="GO:0009927">
    <property type="term" value="F:histidine phosphotransfer kinase activity"/>
    <property type="evidence" value="ECO:0007669"/>
    <property type="project" value="TreeGrafter"/>
</dbReference>
<dbReference type="PROSITE" id="PS50110">
    <property type="entry name" value="RESPONSE_REGULATORY"/>
    <property type="match status" value="1"/>
</dbReference>
<dbReference type="SUPFAM" id="SSF55874">
    <property type="entry name" value="ATPase domain of HSP90 chaperone/DNA topoisomerase II/histidine kinase"/>
    <property type="match status" value="1"/>
</dbReference>
<dbReference type="InterPro" id="IPR003660">
    <property type="entry name" value="HAMP_dom"/>
</dbReference>
<evidence type="ECO:0000256" key="5">
    <source>
        <dbReference type="ARBA" id="ARBA00022679"/>
    </source>
</evidence>
<dbReference type="InterPro" id="IPR000700">
    <property type="entry name" value="PAS-assoc_C"/>
</dbReference>
<dbReference type="PANTHER" id="PTHR43047">
    <property type="entry name" value="TWO-COMPONENT HISTIDINE PROTEIN KINASE"/>
    <property type="match status" value="1"/>
</dbReference>
<dbReference type="PANTHER" id="PTHR43047:SF63">
    <property type="entry name" value="HISTIDINE KINASE"/>
    <property type="match status" value="1"/>
</dbReference>
<dbReference type="CDD" id="cd16922">
    <property type="entry name" value="HATPase_EvgS-ArcB-TorS-like"/>
    <property type="match status" value="1"/>
</dbReference>
<dbReference type="SUPFAM" id="SSF52172">
    <property type="entry name" value="CheY-like"/>
    <property type="match status" value="1"/>
</dbReference>
<sequence length="821" mass="90465">MRRAPSYPSQRHCMHIRTKLAAGLVVILFVNLAAGIYGLALLTRAYERDAAIRDRATAIVSDALTAQVHFKKQVQEWKNVLLRGQDQRLFDDYFGRFEREELQTREAIARLMNRLLEDDPAHMIAVRFLAAHRRLGEEYRSALAAYRPDDADPQLVVDRLVKGIDREPTGLIDEIVARVFAERDASLTRIEASIGDVKRRILLLMVGLMTGAVLTLIWLVDRTIGQPIATATAIARRVSAGDFSTPIRVAGGGEQAEMLAALQAMQESLARSRESLRESEARSRLLLESTGEGIYGVDAQGVCIFCNPAAARMLGYRTPGELVGRHMHETVHHAHADGRPYPAARCKANRTYRDGIPARVDDEVFWRADGTAFPVEYHSNPIHRDGRLVGAVVTFSDISARKAAEAALRAAHGALAEERAQLAERVRHRTQELDRANVELARSAQAKDEFLAAMSHELRTPLTSILGLSETMGDGLLGPLSERQQKAAHMIHENGSHLLELINDVLDMSRVASGRMSLRWDQVPVAQLCDASRRLIGPAAKRKGLAVSLEVDPRARLVRGDGRRLKQMLVNLLGNAVKFTPPGGSIGLDVAADPERGELRFSVWDTGVGIPEEQFERLFKPFVQLDTRAARQYDGTGLGLALASGMAELHQGRIRVDSEVGEGSRFEIVLPWDSAAQHAEALCPEPGPVVEATGPARSRPPRVLIVDDNAGNLEMLAGYLRIKGCEVFTANSGEAAIAEARERFPDVILMDVQMPGMDGLETTRRLRRDRDLRRTPIVALTALAMPGDREQCLEAGMDDYLVKPLGLKELHGSILHWAGRA</sequence>
<evidence type="ECO:0000256" key="8">
    <source>
        <dbReference type="PROSITE-ProRule" id="PRU00169"/>
    </source>
</evidence>
<dbReference type="Gene3D" id="1.10.287.130">
    <property type="match status" value="1"/>
</dbReference>
<dbReference type="SMART" id="SM00448">
    <property type="entry name" value="REC"/>
    <property type="match status" value="1"/>
</dbReference>
<keyword evidence="4 8" id="KW-0597">Phosphoprotein</keyword>
<dbReference type="GO" id="GO:0005886">
    <property type="term" value="C:plasma membrane"/>
    <property type="evidence" value="ECO:0007669"/>
    <property type="project" value="TreeGrafter"/>
</dbReference>
<dbReference type="KEGG" id="tmb:Thimo_0834"/>
<evidence type="ECO:0000256" key="7">
    <source>
        <dbReference type="ARBA" id="ARBA00023012"/>
    </source>
</evidence>
<evidence type="ECO:0000313" key="15">
    <source>
        <dbReference type="EMBL" id="AGA89670.1"/>
    </source>
</evidence>
<dbReference type="CDD" id="cd00130">
    <property type="entry name" value="PAS"/>
    <property type="match status" value="1"/>
</dbReference>
<dbReference type="InterPro" id="IPR036097">
    <property type="entry name" value="HisK_dim/P_sf"/>
</dbReference>
<dbReference type="SUPFAM" id="SSF55785">
    <property type="entry name" value="PYP-like sensor domain (PAS domain)"/>
    <property type="match status" value="1"/>
</dbReference>
<dbReference type="Pfam" id="PF00072">
    <property type="entry name" value="Response_reg"/>
    <property type="match status" value="1"/>
</dbReference>
<dbReference type="SMART" id="SM00304">
    <property type="entry name" value="HAMP"/>
    <property type="match status" value="1"/>
</dbReference>
<feature type="modified residue" description="4-aspartylphosphate" evidence="8">
    <location>
        <position position="751"/>
    </location>
</feature>
<evidence type="ECO:0000256" key="2">
    <source>
        <dbReference type="ARBA" id="ARBA00004370"/>
    </source>
</evidence>
<feature type="transmembrane region" description="Helical" evidence="9">
    <location>
        <begin position="201"/>
        <end position="220"/>
    </location>
</feature>
<evidence type="ECO:0000259" key="13">
    <source>
        <dbReference type="PROSITE" id="PS50113"/>
    </source>
</evidence>
<dbReference type="GO" id="GO:0006355">
    <property type="term" value="P:regulation of DNA-templated transcription"/>
    <property type="evidence" value="ECO:0007669"/>
    <property type="project" value="InterPro"/>
</dbReference>
<dbReference type="STRING" id="765912.Thimo_0834"/>
<dbReference type="InterPro" id="IPR001789">
    <property type="entry name" value="Sig_transdc_resp-reg_receiver"/>
</dbReference>
<evidence type="ECO:0000256" key="3">
    <source>
        <dbReference type="ARBA" id="ARBA00012438"/>
    </source>
</evidence>
<dbReference type="InterPro" id="IPR011006">
    <property type="entry name" value="CheY-like_superfamily"/>
</dbReference>
<keyword evidence="16" id="KW-1185">Reference proteome</keyword>
<feature type="domain" description="PAC" evidence="13">
    <location>
        <begin position="359"/>
        <end position="410"/>
    </location>
</feature>
<evidence type="ECO:0000256" key="4">
    <source>
        <dbReference type="ARBA" id="ARBA00022553"/>
    </source>
</evidence>
<feature type="domain" description="PAS" evidence="12">
    <location>
        <begin position="279"/>
        <end position="316"/>
    </location>
</feature>
<dbReference type="CDD" id="cd17546">
    <property type="entry name" value="REC_hyHK_CKI1_RcsC-like"/>
    <property type="match status" value="1"/>
</dbReference>
<dbReference type="SUPFAM" id="SSF47384">
    <property type="entry name" value="Homodimeric domain of signal transducing histidine kinase"/>
    <property type="match status" value="1"/>
</dbReference>
<dbReference type="InterPro" id="IPR003594">
    <property type="entry name" value="HATPase_dom"/>
</dbReference>
<dbReference type="PRINTS" id="PR00344">
    <property type="entry name" value="BCTRLSENSOR"/>
</dbReference>
<dbReference type="NCBIfam" id="TIGR00229">
    <property type="entry name" value="sensory_box"/>
    <property type="match status" value="1"/>
</dbReference>
<dbReference type="Gene3D" id="3.40.50.2300">
    <property type="match status" value="1"/>
</dbReference>
<dbReference type="EC" id="2.7.13.3" evidence="3"/>
<dbReference type="eggNOG" id="COG0745">
    <property type="taxonomic scope" value="Bacteria"/>
</dbReference>
<evidence type="ECO:0000256" key="1">
    <source>
        <dbReference type="ARBA" id="ARBA00000085"/>
    </source>
</evidence>
<protein>
    <recommendedName>
        <fullName evidence="3">histidine kinase</fullName>
        <ecNumber evidence="3">2.7.13.3</ecNumber>
    </recommendedName>
</protein>
<evidence type="ECO:0000256" key="9">
    <source>
        <dbReference type="SAM" id="Phobius"/>
    </source>
</evidence>
<comment type="catalytic activity">
    <reaction evidence="1">
        <text>ATP + protein L-histidine = ADP + protein N-phospho-L-histidine.</text>
        <dbReference type="EC" id="2.7.13.3"/>
    </reaction>
</comment>
<dbReference type="AlphaFoldDB" id="L0GWB9"/>
<dbReference type="Gene3D" id="3.30.450.20">
    <property type="entry name" value="PAS domain"/>
    <property type="match status" value="1"/>
</dbReference>
<accession>L0GWB9</accession>
<evidence type="ECO:0000259" key="11">
    <source>
        <dbReference type="PROSITE" id="PS50110"/>
    </source>
</evidence>
<dbReference type="InterPro" id="IPR004358">
    <property type="entry name" value="Sig_transdc_His_kin-like_C"/>
</dbReference>
<dbReference type="InterPro" id="IPR000014">
    <property type="entry name" value="PAS"/>
</dbReference>
<proteinExistence type="predicted"/>
<dbReference type="eggNOG" id="COG5002">
    <property type="taxonomic scope" value="Bacteria"/>
</dbReference>
<evidence type="ECO:0000259" key="10">
    <source>
        <dbReference type="PROSITE" id="PS50109"/>
    </source>
</evidence>
<keyword evidence="6" id="KW-0418">Kinase</keyword>
<dbReference type="Gene3D" id="6.10.340.10">
    <property type="match status" value="1"/>
</dbReference>
<evidence type="ECO:0000313" key="16">
    <source>
        <dbReference type="Proteomes" id="UP000010816"/>
    </source>
</evidence>
<dbReference type="SMART" id="SM00388">
    <property type="entry name" value="HisKA"/>
    <property type="match status" value="1"/>
</dbReference>
<dbReference type="InterPro" id="IPR003661">
    <property type="entry name" value="HisK_dim/P_dom"/>
</dbReference>
<dbReference type="PROSITE" id="PS50112">
    <property type="entry name" value="PAS"/>
    <property type="match status" value="1"/>
</dbReference>
<keyword evidence="9" id="KW-1133">Transmembrane helix</keyword>
<dbReference type="Pfam" id="PF02518">
    <property type="entry name" value="HATPase_c"/>
    <property type="match status" value="1"/>
</dbReference>
<dbReference type="CDD" id="cd06225">
    <property type="entry name" value="HAMP"/>
    <property type="match status" value="1"/>
</dbReference>
<dbReference type="HOGENOM" id="CLU_000445_114_15_6"/>
<keyword evidence="9" id="KW-0812">Transmembrane</keyword>
<organism evidence="15 16">
    <name type="scientific">Thioflavicoccus mobilis 8321</name>
    <dbReference type="NCBI Taxonomy" id="765912"/>
    <lineage>
        <taxon>Bacteria</taxon>
        <taxon>Pseudomonadati</taxon>
        <taxon>Pseudomonadota</taxon>
        <taxon>Gammaproteobacteria</taxon>
        <taxon>Chromatiales</taxon>
        <taxon>Chromatiaceae</taxon>
        <taxon>Thioflavicoccus</taxon>
    </lineage>
</organism>
<dbReference type="GO" id="GO:0000155">
    <property type="term" value="F:phosphorelay sensor kinase activity"/>
    <property type="evidence" value="ECO:0007669"/>
    <property type="project" value="InterPro"/>
</dbReference>
<dbReference type="PROSITE" id="PS50109">
    <property type="entry name" value="HIS_KIN"/>
    <property type="match status" value="1"/>
</dbReference>
<evidence type="ECO:0000256" key="6">
    <source>
        <dbReference type="ARBA" id="ARBA00022777"/>
    </source>
</evidence>
<dbReference type="Gene3D" id="3.30.565.10">
    <property type="entry name" value="Histidine kinase-like ATPase, C-terminal domain"/>
    <property type="match status" value="1"/>
</dbReference>
<feature type="domain" description="Response regulatory" evidence="11">
    <location>
        <begin position="702"/>
        <end position="818"/>
    </location>
</feature>
<keyword evidence="9" id="KW-0472">Membrane</keyword>
<dbReference type="Proteomes" id="UP000010816">
    <property type="component" value="Chromosome"/>
</dbReference>
<dbReference type="PROSITE" id="PS50113">
    <property type="entry name" value="PAC"/>
    <property type="match status" value="1"/>
</dbReference>
<keyword evidence="7" id="KW-0902">Two-component regulatory system</keyword>
<dbReference type="InterPro" id="IPR035965">
    <property type="entry name" value="PAS-like_dom_sf"/>
</dbReference>
<dbReference type="EMBL" id="CP003051">
    <property type="protein sequence ID" value="AGA89670.1"/>
    <property type="molecule type" value="Genomic_DNA"/>
</dbReference>
<dbReference type="Pfam" id="PF00989">
    <property type="entry name" value="PAS"/>
    <property type="match status" value="1"/>
</dbReference>
<feature type="transmembrane region" description="Helical" evidence="9">
    <location>
        <begin position="20"/>
        <end position="43"/>
    </location>
</feature>
<dbReference type="SMART" id="SM00091">
    <property type="entry name" value="PAS"/>
    <property type="match status" value="1"/>
</dbReference>
<evidence type="ECO:0000259" key="14">
    <source>
        <dbReference type="PROSITE" id="PS50885"/>
    </source>
</evidence>
<dbReference type="InterPro" id="IPR036890">
    <property type="entry name" value="HATPase_C_sf"/>
</dbReference>
<dbReference type="Pfam" id="PF00512">
    <property type="entry name" value="HisKA"/>
    <property type="match status" value="1"/>
</dbReference>
<feature type="domain" description="HAMP" evidence="14">
    <location>
        <begin position="222"/>
        <end position="274"/>
    </location>
</feature>
<dbReference type="SMART" id="SM00387">
    <property type="entry name" value="HATPase_c"/>
    <property type="match status" value="1"/>
</dbReference>